<feature type="transmembrane region" description="Helical" evidence="1">
    <location>
        <begin position="212"/>
        <end position="232"/>
    </location>
</feature>
<feature type="transmembrane region" description="Helical" evidence="1">
    <location>
        <begin position="244"/>
        <end position="265"/>
    </location>
</feature>
<dbReference type="RefSeq" id="WP_215123150.1">
    <property type="nucleotide sequence ID" value="NZ_CP075896.1"/>
</dbReference>
<dbReference type="EMBL" id="CP075896">
    <property type="protein sequence ID" value="QWB27355.1"/>
    <property type="molecule type" value="Genomic_DNA"/>
</dbReference>
<keyword evidence="1" id="KW-1133">Transmembrane helix</keyword>
<reference evidence="3" key="1">
    <citation type="submission" date="2021-05" db="EMBL/GenBank/DDBJ databases">
        <title>Direct Submission.</title>
        <authorList>
            <person name="Li K."/>
            <person name="Gao J."/>
        </authorList>
    </citation>
    <scope>NUCLEOTIDE SEQUENCE [LARGE SCALE GENOMIC DNA]</scope>
    <source>
        <strain evidence="3">MG62</strain>
    </source>
</reference>
<protein>
    <submittedName>
        <fullName evidence="2">Uncharacterized protein</fullName>
    </submittedName>
</protein>
<sequence>MRSTLIWLVRLCSLAAWVAAAVACMWLLGATAMARPWREPFVWGAVAMGCAVVRVVALWVLRGAPKADEFTDELWVKLRTGALWAIAAFSSALFAVVLLTSSNAGGELDDLRDAGATVSTATVVERQSTRQELSDGVVKGYVSRLLVSVPGGAQRLAVRGAYTYEKPGEGAEVDVLWARSDPGLGGYINESKDLATLAENRWNAFQDDESGAGSLIAFIVVALIGVALTSLFTLLPDADDLQEVAWSAPFQTVRTALATLVFWGWSPMMLGMQPSVPQVIVAVGSSCLVLLGYVLTSLRGFG</sequence>
<dbReference type="Proteomes" id="UP000679629">
    <property type="component" value="Chromosome"/>
</dbReference>
<keyword evidence="1" id="KW-0812">Transmembrane</keyword>
<evidence type="ECO:0000256" key="1">
    <source>
        <dbReference type="SAM" id="Phobius"/>
    </source>
</evidence>
<dbReference type="PROSITE" id="PS51257">
    <property type="entry name" value="PROKAR_LIPOPROTEIN"/>
    <property type="match status" value="1"/>
</dbReference>
<feature type="transmembrane region" description="Helical" evidence="1">
    <location>
        <begin position="277"/>
        <end position="296"/>
    </location>
</feature>
<evidence type="ECO:0000313" key="2">
    <source>
        <dbReference type="EMBL" id="QWB27355.1"/>
    </source>
</evidence>
<proteinExistence type="predicted"/>
<name>A0ABX8G1F8_9ACTN</name>
<gene>
    <name evidence="2" type="ORF">KJK29_34760</name>
</gene>
<accession>A0ABX8G1F8</accession>
<keyword evidence="3" id="KW-1185">Reference proteome</keyword>
<keyword evidence="1" id="KW-0472">Membrane</keyword>
<organism evidence="2 3">
    <name type="scientific">Streptomyces koelreuteriae</name>
    <dbReference type="NCBI Taxonomy" id="2838015"/>
    <lineage>
        <taxon>Bacteria</taxon>
        <taxon>Bacillati</taxon>
        <taxon>Actinomycetota</taxon>
        <taxon>Actinomycetes</taxon>
        <taxon>Kitasatosporales</taxon>
        <taxon>Streptomycetaceae</taxon>
        <taxon>Streptomyces</taxon>
    </lineage>
</organism>
<feature type="transmembrane region" description="Helical" evidence="1">
    <location>
        <begin position="7"/>
        <end position="29"/>
    </location>
</feature>
<evidence type="ECO:0000313" key="3">
    <source>
        <dbReference type="Proteomes" id="UP000679629"/>
    </source>
</evidence>
<feature type="transmembrane region" description="Helical" evidence="1">
    <location>
        <begin position="82"/>
        <end position="101"/>
    </location>
</feature>
<feature type="transmembrane region" description="Helical" evidence="1">
    <location>
        <begin position="41"/>
        <end position="61"/>
    </location>
</feature>